<reference evidence="1" key="1">
    <citation type="submission" date="2022-07" db="EMBL/GenBank/DDBJ databases">
        <title>Genome Sequence of Lecanicillium saksenae.</title>
        <authorList>
            <person name="Buettner E."/>
        </authorList>
    </citation>
    <scope>NUCLEOTIDE SEQUENCE</scope>
    <source>
        <strain evidence="1">VT-O1</strain>
    </source>
</reference>
<dbReference type="Proteomes" id="UP001148737">
    <property type="component" value="Unassembled WGS sequence"/>
</dbReference>
<organism evidence="1 2">
    <name type="scientific">Lecanicillium saksenae</name>
    <dbReference type="NCBI Taxonomy" id="468837"/>
    <lineage>
        <taxon>Eukaryota</taxon>
        <taxon>Fungi</taxon>
        <taxon>Dikarya</taxon>
        <taxon>Ascomycota</taxon>
        <taxon>Pezizomycotina</taxon>
        <taxon>Sordariomycetes</taxon>
        <taxon>Hypocreomycetidae</taxon>
        <taxon>Hypocreales</taxon>
        <taxon>Cordycipitaceae</taxon>
        <taxon>Lecanicillium</taxon>
    </lineage>
</organism>
<keyword evidence="2" id="KW-1185">Reference proteome</keyword>
<accession>A0ACC1QQJ6</accession>
<proteinExistence type="predicted"/>
<name>A0ACC1QQJ6_9HYPO</name>
<gene>
    <name evidence="1" type="ORF">NLG97_g6164</name>
</gene>
<sequence>MSPAFIADSDDESEGNEFSPPPAAQIEEAPSLAGTRSDPISLATSSTDTVFFHDVYREQQIAAALEQQLRDGIGGHLESTAPAATEQTDPVSLPSQYPEDTPLAVGDGNRIYAVNSTTKRGRMMAQGAVGAVDPYAFPSSPEQGPGGDEPGGGWTPNGSSVAYRGTCDVGMAEDENMGPRSRKRQRLDSHIHSKVDSSLPPTAPPLYSSIPPTMPPGNFSITIDANNAELVSTLAPTMSLGNDPSLVIHPRGLTNSQKEEYAAVELPASSNPERQTEYDELPNTLLPQQSTPSHRQKTPKKASPPKEKKVKHPREKKLSEEAVTESIQLGTPEQTQEEKSVVVLDDSEDEGYDKIDTPVAKEDEPEDDIYEIRPSPVKPAKKRGRPKKQKEETAVTQDEILEEKKPVKGTKKRGRPKKSEAVVAEVEKVAVAEVDEEPTITRADEKAKDKSELVFDTKVSGVPTPDDSKVVDEIMPEAPVLTAKETPRKPAGKGAATPQQSSTGKPLYRIGLSKRSRIAPLLKSLPK</sequence>
<comment type="caution">
    <text evidence="1">The sequence shown here is derived from an EMBL/GenBank/DDBJ whole genome shotgun (WGS) entry which is preliminary data.</text>
</comment>
<evidence type="ECO:0000313" key="2">
    <source>
        <dbReference type="Proteomes" id="UP001148737"/>
    </source>
</evidence>
<protein>
    <submittedName>
        <fullName evidence="1">Uncharacterized protein</fullName>
    </submittedName>
</protein>
<evidence type="ECO:0000313" key="1">
    <source>
        <dbReference type="EMBL" id="KAJ3488631.1"/>
    </source>
</evidence>
<dbReference type="EMBL" id="JANAKD010000779">
    <property type="protein sequence ID" value="KAJ3488631.1"/>
    <property type="molecule type" value="Genomic_DNA"/>
</dbReference>